<dbReference type="RefSeq" id="WP_039097312.1">
    <property type="nucleotide sequence ID" value="NZ_JTDN01000002.1"/>
</dbReference>
<comment type="caution">
    <text evidence="3">The sequence shown here is derived from an EMBL/GenBank/DDBJ whole genome shotgun (WGS) entry which is preliminary data.</text>
</comment>
<dbReference type="InterPro" id="IPR043129">
    <property type="entry name" value="ATPase_NBD"/>
</dbReference>
<proteinExistence type="inferred from homology"/>
<evidence type="ECO:0000313" key="3">
    <source>
        <dbReference type="EMBL" id="KHL24848.1"/>
    </source>
</evidence>
<dbReference type="Proteomes" id="UP000030988">
    <property type="component" value="Unassembled WGS sequence"/>
</dbReference>
<dbReference type="SUPFAM" id="SSF53067">
    <property type="entry name" value="Actin-like ATPase domain"/>
    <property type="match status" value="1"/>
</dbReference>
<reference evidence="3 4" key="1">
    <citation type="submission" date="2014-11" db="EMBL/GenBank/DDBJ databases">
        <title>Draft genome sequence of Kirrobacter mercurialis.</title>
        <authorList>
            <person name="Coil D.A."/>
            <person name="Eisen J.A."/>
        </authorList>
    </citation>
    <scope>NUCLEOTIDE SEQUENCE [LARGE SCALE GENOMIC DNA]</scope>
    <source>
        <strain evidence="3 4">Coronado</strain>
    </source>
</reference>
<comment type="similarity">
    <text evidence="1">Belongs to the ROK (NagC/XylR) family.</text>
</comment>
<dbReference type="InterPro" id="IPR000600">
    <property type="entry name" value="ROK"/>
</dbReference>
<keyword evidence="4" id="KW-1185">Reference proteome</keyword>
<gene>
    <name evidence="3" type="ORF">PK98_13260</name>
</gene>
<dbReference type="InterPro" id="IPR036388">
    <property type="entry name" value="WH-like_DNA-bd_sf"/>
</dbReference>
<accession>A0A0B2BTF9</accession>
<evidence type="ECO:0000256" key="1">
    <source>
        <dbReference type="ARBA" id="ARBA00006479"/>
    </source>
</evidence>
<dbReference type="PANTHER" id="PTHR18964">
    <property type="entry name" value="ROK (REPRESSOR, ORF, KINASE) FAMILY"/>
    <property type="match status" value="1"/>
</dbReference>
<dbReference type="Pfam" id="PF00480">
    <property type="entry name" value="ROK"/>
    <property type="match status" value="1"/>
</dbReference>
<organism evidence="3 4">
    <name type="scientific">Croceibacterium mercuriale</name>
    <dbReference type="NCBI Taxonomy" id="1572751"/>
    <lineage>
        <taxon>Bacteria</taxon>
        <taxon>Pseudomonadati</taxon>
        <taxon>Pseudomonadota</taxon>
        <taxon>Alphaproteobacteria</taxon>
        <taxon>Sphingomonadales</taxon>
        <taxon>Erythrobacteraceae</taxon>
        <taxon>Croceibacterium</taxon>
    </lineage>
</organism>
<sequence length="420" mass="43935">MERPATGPNAAEQQATEEGRDAPARNARLARGLSGTNLVRAGDYNQRTVLQAIRLKAETTRVAIAAETGLTPATIANITNRLIDAGLVRTMGRLQGGRGQPPLRLQVDPDGAFGIGLNIDRDHLTLAVLDLTGEVRARRTRDVAFPMPADVVAFVREHMAELRAEAGFDPAAVLGVGVAMPDDLGRIALPGQPADYAAWSDVDLPALLADDLPWDIHVDNDAAAAALGEAQNGAAFATPTFFYLLIAAGLGGGPVIDRTYHRGAHARSGELGLMPDPTASRPGALVQDTVSLSALSLRLAEAGFPDLPRAGMTGDDPAIRAVVDRWIADAARALTAPLVAVQCLVDPDAVLLGGRLPMPLMHRLAEALTAVLADIPLPARAPILAASMAEDAPAIGAAMLPFLDHLLPSDAILMQAGRPR</sequence>
<dbReference type="STRING" id="1572751.PK98_13260"/>
<dbReference type="EMBL" id="JTDN01000002">
    <property type="protein sequence ID" value="KHL24848.1"/>
    <property type="molecule type" value="Genomic_DNA"/>
</dbReference>
<dbReference type="PANTHER" id="PTHR18964:SF149">
    <property type="entry name" value="BIFUNCTIONAL UDP-N-ACETYLGLUCOSAMINE 2-EPIMERASE_N-ACETYLMANNOSAMINE KINASE"/>
    <property type="match status" value="1"/>
</dbReference>
<dbReference type="OrthoDB" id="49685at2"/>
<dbReference type="Gene3D" id="1.10.10.10">
    <property type="entry name" value="Winged helix-like DNA-binding domain superfamily/Winged helix DNA-binding domain"/>
    <property type="match status" value="1"/>
</dbReference>
<dbReference type="SUPFAM" id="SSF46785">
    <property type="entry name" value="Winged helix' DNA-binding domain"/>
    <property type="match status" value="1"/>
</dbReference>
<dbReference type="AlphaFoldDB" id="A0A0B2BTF9"/>
<dbReference type="Gene3D" id="3.30.420.40">
    <property type="match status" value="2"/>
</dbReference>
<dbReference type="Pfam" id="PF13412">
    <property type="entry name" value="HTH_24"/>
    <property type="match status" value="1"/>
</dbReference>
<evidence type="ECO:0000256" key="2">
    <source>
        <dbReference type="SAM" id="MobiDB-lite"/>
    </source>
</evidence>
<evidence type="ECO:0000313" key="4">
    <source>
        <dbReference type="Proteomes" id="UP000030988"/>
    </source>
</evidence>
<dbReference type="InterPro" id="IPR036390">
    <property type="entry name" value="WH_DNA-bd_sf"/>
</dbReference>
<name>A0A0B2BTF9_9SPHN</name>
<feature type="region of interest" description="Disordered" evidence="2">
    <location>
        <begin position="1"/>
        <end position="25"/>
    </location>
</feature>
<protein>
    <submittedName>
        <fullName evidence="3">ROK family transcriptional regulator</fullName>
    </submittedName>
</protein>